<dbReference type="EMBL" id="JABEZU010000001">
    <property type="protein sequence ID" value="NOV96603.1"/>
    <property type="molecule type" value="Genomic_DNA"/>
</dbReference>
<comment type="similarity">
    <text evidence="1">Belongs to the DSD1 family.</text>
</comment>
<dbReference type="SUPFAM" id="SSF51419">
    <property type="entry name" value="PLP-binding barrel"/>
    <property type="match status" value="1"/>
</dbReference>
<sequence length="386" mass="40733">MRIDDPGRTWPLLTLDRAAVEHNVATVSAALAVAGVEHAPHVKTHMSRELWEQQGAAGAWGATVATPGQLRTVLRWGTARRLLLANELVDPRDAARLRVALDEGAAEEVWVCVDSAHGVEVLRRAFDGVAHRRLGVLVELGVDGGRTGVRTVEGVAVLAAAVADAGLRVVGVSGYEGPVASGTSTAELDAVARWCASLGDAGAAVEHLVEGPVVLSAGGSAFADVVVRRLTALRGARVVVRSGAYVAHDQGHYAHADPWTRLGVAPLRPAITVWAAVLSAPEHGLAVCGLGRRDVSFDLHLPTPLVARSTDHEGRLDRPRAVDARVTALDDQHAYLRVPDDDLSPGDVVGFGVSHPCTTFDKYRTGLLTDGDQVTGVLTFEFSEEP</sequence>
<dbReference type="PANTHER" id="PTHR28004:SF8">
    <property type="entry name" value="D-SERINE DEAMINASE"/>
    <property type="match status" value="1"/>
</dbReference>
<dbReference type="InterPro" id="IPR001608">
    <property type="entry name" value="Ala_racemase_N"/>
</dbReference>
<keyword evidence="2" id="KW-0456">Lyase</keyword>
<accession>A0ABX2A3W7</accession>
<gene>
    <name evidence="4" type="ORF">HDG69_001156</name>
</gene>
<reference evidence="4 5" key="1">
    <citation type="submission" date="2020-05" db="EMBL/GenBank/DDBJ databases">
        <title>Genomic Encyclopedia of Type Strains, Phase III (KMG-III): the genomes of soil and plant-associated and newly described type strains.</title>
        <authorList>
            <person name="Whitman W."/>
        </authorList>
    </citation>
    <scope>NUCLEOTIDE SEQUENCE [LARGE SCALE GENOMIC DNA]</scope>
    <source>
        <strain evidence="4 5">KCTC 19046</strain>
    </source>
</reference>
<dbReference type="Gene3D" id="2.40.37.20">
    <property type="entry name" value="D-serine dehydratase-like domain"/>
    <property type="match status" value="1"/>
</dbReference>
<proteinExistence type="inferred from homology"/>
<dbReference type="Gene3D" id="3.20.20.10">
    <property type="entry name" value="Alanine racemase"/>
    <property type="match status" value="1"/>
</dbReference>
<dbReference type="InterPro" id="IPR042208">
    <property type="entry name" value="D-ser_dehydrat-like_sf"/>
</dbReference>
<evidence type="ECO:0000259" key="3">
    <source>
        <dbReference type="SMART" id="SM01119"/>
    </source>
</evidence>
<dbReference type="RefSeq" id="WP_171782760.1">
    <property type="nucleotide sequence ID" value="NZ_JABEZU010000001.1"/>
</dbReference>
<protein>
    <submittedName>
        <fullName evidence="4">D-serine deaminase-like pyridoxal phosphate-dependent protein</fullName>
    </submittedName>
</protein>
<evidence type="ECO:0000313" key="4">
    <source>
        <dbReference type="EMBL" id="NOV96603.1"/>
    </source>
</evidence>
<dbReference type="InterPro" id="IPR026956">
    <property type="entry name" value="D-ser_dehydrat-like_dom"/>
</dbReference>
<dbReference type="SMART" id="SM01119">
    <property type="entry name" value="D-ser_dehydrat"/>
    <property type="match status" value="1"/>
</dbReference>
<feature type="domain" description="D-serine dehydratase-like" evidence="3">
    <location>
        <begin position="270"/>
        <end position="370"/>
    </location>
</feature>
<dbReference type="InterPro" id="IPR051466">
    <property type="entry name" value="D-amino_acid_metab_enzyme"/>
</dbReference>
<evidence type="ECO:0000256" key="2">
    <source>
        <dbReference type="ARBA" id="ARBA00023239"/>
    </source>
</evidence>
<organism evidence="4 5">
    <name type="scientific">Isoptericola halotolerans</name>
    <dbReference type="NCBI Taxonomy" id="300560"/>
    <lineage>
        <taxon>Bacteria</taxon>
        <taxon>Bacillati</taxon>
        <taxon>Actinomycetota</taxon>
        <taxon>Actinomycetes</taxon>
        <taxon>Micrococcales</taxon>
        <taxon>Promicromonosporaceae</taxon>
        <taxon>Isoptericola</taxon>
    </lineage>
</organism>
<dbReference type="PANTHER" id="PTHR28004">
    <property type="entry name" value="ZGC:162816-RELATED"/>
    <property type="match status" value="1"/>
</dbReference>
<evidence type="ECO:0000256" key="1">
    <source>
        <dbReference type="ARBA" id="ARBA00005323"/>
    </source>
</evidence>
<keyword evidence="5" id="KW-1185">Reference proteome</keyword>
<dbReference type="Proteomes" id="UP000757540">
    <property type="component" value="Unassembled WGS sequence"/>
</dbReference>
<dbReference type="Pfam" id="PF01168">
    <property type="entry name" value="Ala_racemase_N"/>
    <property type="match status" value="1"/>
</dbReference>
<dbReference type="InterPro" id="IPR029066">
    <property type="entry name" value="PLP-binding_barrel"/>
</dbReference>
<dbReference type="Pfam" id="PF14031">
    <property type="entry name" value="D-ser_dehydrat"/>
    <property type="match status" value="1"/>
</dbReference>
<name>A0ABX2A3W7_9MICO</name>
<evidence type="ECO:0000313" key="5">
    <source>
        <dbReference type="Proteomes" id="UP000757540"/>
    </source>
</evidence>
<comment type="caution">
    <text evidence="4">The sequence shown here is derived from an EMBL/GenBank/DDBJ whole genome shotgun (WGS) entry which is preliminary data.</text>
</comment>